<keyword evidence="7" id="KW-1133">Transmembrane helix</keyword>
<comment type="subcellular location">
    <subcellularLocation>
        <location evidence="1">Mitochondrion inner membrane</location>
        <topology evidence="1">Multi-pass membrane protein</topology>
    </subcellularLocation>
</comment>
<dbReference type="EMBL" id="JACYCC010000021">
    <property type="protein sequence ID" value="KAF8685459.1"/>
    <property type="molecule type" value="Genomic_DNA"/>
</dbReference>
<evidence type="ECO:0000256" key="6">
    <source>
        <dbReference type="ARBA" id="ARBA00022792"/>
    </source>
</evidence>
<dbReference type="InterPro" id="IPR025714">
    <property type="entry name" value="Methyltranfer_dom"/>
</dbReference>
<comment type="caution">
    <text evidence="12">The sequence shown here is derived from an EMBL/GenBank/DDBJ whole genome shotgun (WGS) entry which is preliminary data.</text>
</comment>
<dbReference type="CDD" id="cd02440">
    <property type="entry name" value="AdoMet_MTases"/>
    <property type="match status" value="1"/>
</dbReference>
<dbReference type="Proteomes" id="UP000650582">
    <property type="component" value="Unassembled WGS sequence"/>
</dbReference>
<evidence type="ECO:0000256" key="8">
    <source>
        <dbReference type="ARBA" id="ARBA00023128"/>
    </source>
</evidence>
<reference evidence="12" key="1">
    <citation type="submission" date="2020-09" db="EMBL/GenBank/DDBJ databases">
        <title>Comparative genome analyses of four rice-infecting Rhizoctonia solani isolates reveal extensive enrichment of homogalacturonan modification genes.</title>
        <authorList>
            <person name="Lee D.-Y."/>
            <person name="Jeon J."/>
            <person name="Kim K.-T."/>
            <person name="Cheong K."/>
            <person name="Song H."/>
            <person name="Choi G."/>
            <person name="Ko J."/>
            <person name="Opiyo S.O."/>
            <person name="Zuo S."/>
            <person name="Madhav S."/>
            <person name="Lee Y.-H."/>
            <person name="Wang G.-L."/>
        </authorList>
    </citation>
    <scope>NUCLEOTIDE SEQUENCE</scope>
    <source>
        <strain evidence="12">AG1-IA YN-7</strain>
    </source>
</reference>
<evidence type="ECO:0000256" key="2">
    <source>
        <dbReference type="ARBA" id="ARBA00006375"/>
    </source>
</evidence>
<evidence type="ECO:0000256" key="7">
    <source>
        <dbReference type="ARBA" id="ARBA00022989"/>
    </source>
</evidence>
<keyword evidence="9 10" id="KW-0472">Membrane</keyword>
<dbReference type="Gene3D" id="3.40.50.150">
    <property type="entry name" value="Vaccinia Virus protein VP39"/>
    <property type="match status" value="1"/>
</dbReference>
<evidence type="ECO:0000256" key="4">
    <source>
        <dbReference type="ARBA" id="ARBA00022692"/>
    </source>
</evidence>
<feature type="repeat" description="Solcar" evidence="10">
    <location>
        <begin position="329"/>
        <end position="414"/>
    </location>
</feature>
<dbReference type="PANTHER" id="PTHR45671">
    <property type="entry name" value="SOLUTE CARRIER FAMILY 25 (MITOCHONDRIAL CARRIER PHOSPHATE CARRIER), MEMBER 3, LIKE-RELATED-RELATED"/>
    <property type="match status" value="1"/>
</dbReference>
<keyword evidence="4 10" id="KW-0812">Transmembrane</keyword>
<sequence length="627" mass="67702">MIESNITSKYTWSPALYNKSAPFVYSDKNTKPLFELLSARPGERIADMGCGTGELTLRLQKLVGEEGLILGVDASESMLKIAEENGIKNLLCCDIQMLEMPGKFEDLIGTFDAVFTNSTLQWCKQDPHGPVKSAKCLLKPGGRFVGEFPGYMTGIGTRCAFSQVLKKRGINPPDPWFLPQPAEYAKASILEAEGFEVEYITLDPRVCLLSGPMIDFLRAIYRIAFLKDMGDEEAEQILQEVADICLDLIIAGVPTHVKYLHYPRDVMIYYDVMGALSHALAEDLSNAAPGSHDAPPGTKVVVVSKKAQEGAQTIKSAVATPLVPDFSAKDYSTFFLAGALCCTITHGAMTPIDVVKTRIQVDPALAKHSLLSGGRKIVAAEGPRGLLTGFGPTAVGYLVQGGAKFAGYEFWKKKFVELAGSREEAVKHRTAIYLVGASVAEFFADILLTPLEATRIRLVSDRTYATGLVTGFTRMAREGGVAELYAGFLPILCKQIPYAIGQFTVNEWCHEVIFRSMSEDQKKSLSGPAKFSISLGSGVIAGFAAAILSHPADTLLSQINKGHGPKGSMASRLIALGKQAGFRGLFAGLGPRMIMTAGLVSGQFLIYGAIKDALNARPGVEIHKEEN</sequence>
<dbReference type="SUPFAM" id="SSF103506">
    <property type="entry name" value="Mitochondrial carrier"/>
    <property type="match status" value="1"/>
</dbReference>
<evidence type="ECO:0000259" key="11">
    <source>
        <dbReference type="Pfam" id="PF13847"/>
    </source>
</evidence>
<evidence type="ECO:0000256" key="10">
    <source>
        <dbReference type="PROSITE-ProRule" id="PRU00282"/>
    </source>
</evidence>
<keyword evidence="6" id="KW-0999">Mitochondrion inner membrane</keyword>
<keyword evidence="5" id="KW-0677">Repeat</keyword>
<evidence type="ECO:0000256" key="3">
    <source>
        <dbReference type="ARBA" id="ARBA00022448"/>
    </source>
</evidence>
<evidence type="ECO:0000313" key="12">
    <source>
        <dbReference type="EMBL" id="KAF8685459.1"/>
    </source>
</evidence>
<dbReference type="GO" id="GO:1990547">
    <property type="term" value="P:mitochondrial phosphate ion transmembrane transport"/>
    <property type="evidence" value="ECO:0007669"/>
    <property type="project" value="InterPro"/>
</dbReference>
<keyword evidence="8" id="KW-0496">Mitochondrion</keyword>
<dbReference type="InterPro" id="IPR044677">
    <property type="entry name" value="SLC25A3/Pic2/Mir1-like"/>
</dbReference>
<feature type="repeat" description="Solcar" evidence="10">
    <location>
        <begin position="428"/>
        <end position="512"/>
    </location>
</feature>
<gene>
    <name evidence="12" type="ORF">RHS04_00538</name>
</gene>
<evidence type="ECO:0000256" key="5">
    <source>
        <dbReference type="ARBA" id="ARBA00022737"/>
    </source>
</evidence>
<organism evidence="12 13">
    <name type="scientific">Rhizoctonia solani</name>
    <dbReference type="NCBI Taxonomy" id="456999"/>
    <lineage>
        <taxon>Eukaryota</taxon>
        <taxon>Fungi</taxon>
        <taxon>Dikarya</taxon>
        <taxon>Basidiomycota</taxon>
        <taxon>Agaricomycotina</taxon>
        <taxon>Agaricomycetes</taxon>
        <taxon>Cantharellales</taxon>
        <taxon>Ceratobasidiaceae</taxon>
        <taxon>Rhizoctonia</taxon>
    </lineage>
</organism>
<dbReference type="InterPro" id="IPR002067">
    <property type="entry name" value="MCP"/>
</dbReference>
<dbReference type="PROSITE" id="PS50920">
    <property type="entry name" value="SOLCAR"/>
    <property type="match status" value="3"/>
</dbReference>
<name>A0A8H7HGW6_9AGAM</name>
<dbReference type="InterPro" id="IPR029063">
    <property type="entry name" value="SAM-dependent_MTases_sf"/>
</dbReference>
<dbReference type="Gene3D" id="1.50.40.10">
    <property type="entry name" value="Mitochondrial carrier domain"/>
    <property type="match status" value="1"/>
</dbReference>
<dbReference type="PANTHER" id="PTHR45671:SF15">
    <property type="entry name" value="MIR1-PHOSPHATE TRANSPORTER OF THE MITOCHONDRIAL CARRIER (MCF) FAMILY"/>
    <property type="match status" value="1"/>
</dbReference>
<proteinExistence type="inferred from homology"/>
<comment type="similarity">
    <text evidence="2">Belongs to the mitochondrial carrier (TC 2.A.29) family.</text>
</comment>
<dbReference type="SUPFAM" id="SSF53335">
    <property type="entry name" value="S-adenosyl-L-methionine-dependent methyltransferases"/>
    <property type="match status" value="1"/>
</dbReference>
<dbReference type="PRINTS" id="PR00926">
    <property type="entry name" value="MITOCARRIER"/>
</dbReference>
<dbReference type="GO" id="GO:0005315">
    <property type="term" value="F:phosphate transmembrane transporter activity"/>
    <property type="evidence" value="ECO:0007669"/>
    <property type="project" value="InterPro"/>
</dbReference>
<evidence type="ECO:0000256" key="9">
    <source>
        <dbReference type="ARBA" id="ARBA00023136"/>
    </source>
</evidence>
<dbReference type="InterPro" id="IPR018108">
    <property type="entry name" value="MCP_transmembrane"/>
</dbReference>
<dbReference type="Pfam" id="PF13847">
    <property type="entry name" value="Methyltransf_31"/>
    <property type="match status" value="1"/>
</dbReference>
<dbReference type="InterPro" id="IPR023395">
    <property type="entry name" value="MCP_dom_sf"/>
</dbReference>
<keyword evidence="3" id="KW-0813">Transport</keyword>
<dbReference type="GO" id="GO:0005743">
    <property type="term" value="C:mitochondrial inner membrane"/>
    <property type="evidence" value="ECO:0007669"/>
    <property type="project" value="UniProtKB-SubCell"/>
</dbReference>
<evidence type="ECO:0000256" key="1">
    <source>
        <dbReference type="ARBA" id="ARBA00004448"/>
    </source>
</evidence>
<dbReference type="AlphaFoldDB" id="A0A8H7HGW6"/>
<protein>
    <submittedName>
        <fullName evidence="12">Mitochondrial carrier</fullName>
    </submittedName>
</protein>
<evidence type="ECO:0000313" key="13">
    <source>
        <dbReference type="Proteomes" id="UP000650582"/>
    </source>
</evidence>
<accession>A0A8H7HGW6</accession>
<feature type="repeat" description="Solcar" evidence="10">
    <location>
        <begin position="529"/>
        <end position="613"/>
    </location>
</feature>
<feature type="domain" description="Methyltransferase" evidence="11">
    <location>
        <begin position="41"/>
        <end position="145"/>
    </location>
</feature>
<dbReference type="Pfam" id="PF00153">
    <property type="entry name" value="Mito_carr"/>
    <property type="match status" value="3"/>
</dbReference>